<dbReference type="InterPro" id="IPR036390">
    <property type="entry name" value="WH_DNA-bd_sf"/>
</dbReference>
<keyword evidence="2" id="KW-0472">Membrane</keyword>
<evidence type="ECO:0000313" key="5">
    <source>
        <dbReference type="Proteomes" id="UP000662973"/>
    </source>
</evidence>
<dbReference type="InterPro" id="IPR056525">
    <property type="entry name" value="HVO_1552_C"/>
</dbReference>
<dbReference type="InterPro" id="IPR036388">
    <property type="entry name" value="WH-like_DNA-bd_sf"/>
</dbReference>
<feature type="transmembrane region" description="Helical" evidence="2">
    <location>
        <begin position="180"/>
        <end position="200"/>
    </location>
</feature>
<keyword evidence="2" id="KW-1133">Transmembrane helix</keyword>
<sequence length="203" mass="21602">MSIQRLLPSRLDPAPPEEPRVYSLDAQDTQDALDALSADTARTMLSTLYDQPRSPTELREEVGTSLQNVHYHLENLQSAGLIREVGTRYSEKGNEMSVYGPASEAVVFVAGDDDSESRLEQSLARVLGAVGLLAGGSLAFGAAVERWLAPDPEPTEPAGPGIMTESTQTAAETISAVDPALAFFLGGAFVLAMVAGWGLLRSR</sequence>
<protein>
    <submittedName>
        <fullName evidence="4">Transcriptional regulator containing HTH domain,ArsR family</fullName>
    </submittedName>
</protein>
<dbReference type="GeneID" id="68852301"/>
<feature type="region of interest" description="Disordered" evidence="1">
    <location>
        <begin position="1"/>
        <end position="22"/>
    </location>
</feature>
<gene>
    <name evidence="4" type="primary">arsR7</name>
    <name evidence="4" type="ORF">HSR122_1680</name>
</gene>
<dbReference type="SUPFAM" id="SSF46785">
    <property type="entry name" value="Winged helix' DNA-binding domain"/>
    <property type="match status" value="1"/>
</dbReference>
<dbReference type="AlphaFoldDB" id="A0A897N9H7"/>
<dbReference type="EMBL" id="CP064788">
    <property type="protein sequence ID" value="QSG09071.1"/>
    <property type="molecule type" value="Genomic_DNA"/>
</dbReference>
<evidence type="ECO:0000256" key="2">
    <source>
        <dbReference type="SAM" id="Phobius"/>
    </source>
</evidence>
<reference evidence="4 5" key="1">
    <citation type="submission" date="2020-11" db="EMBL/GenBank/DDBJ databases">
        <title>Carbohydrate-dependent, anaerobic sulfur respiration: A novel catabolism in halophilic archaea.</title>
        <authorList>
            <person name="Sorokin D.Y."/>
            <person name="Messina E."/>
            <person name="Smedile F."/>
            <person name="La Cono V."/>
            <person name="Hallsworth J.E."/>
            <person name="Yakimov M.M."/>
        </authorList>
    </citation>
    <scope>NUCLEOTIDE SEQUENCE [LARGE SCALE GENOMIC DNA]</scope>
    <source>
        <strain evidence="4 5">HSR12-2</strain>
    </source>
</reference>
<dbReference type="Proteomes" id="UP000662973">
    <property type="component" value="Chromosome"/>
</dbReference>
<dbReference type="InterPro" id="IPR011991">
    <property type="entry name" value="ArsR-like_HTH"/>
</dbReference>
<dbReference type="Gene3D" id="1.10.10.10">
    <property type="entry name" value="Winged helix-like DNA-binding domain superfamily/Winged helix DNA-binding domain"/>
    <property type="match status" value="1"/>
</dbReference>
<dbReference type="Pfam" id="PF12840">
    <property type="entry name" value="HTH_20"/>
    <property type="match status" value="1"/>
</dbReference>
<proteinExistence type="predicted"/>
<dbReference type="KEGG" id="hds:HSR122_1680"/>
<dbReference type="RefSeq" id="WP_229109065.1">
    <property type="nucleotide sequence ID" value="NZ_CP064788.1"/>
</dbReference>
<evidence type="ECO:0000256" key="1">
    <source>
        <dbReference type="SAM" id="MobiDB-lite"/>
    </source>
</evidence>
<dbReference type="Pfam" id="PF24267">
    <property type="entry name" value="HVO_1552_C"/>
    <property type="match status" value="1"/>
</dbReference>
<accession>A0A897N9H7</accession>
<keyword evidence="5" id="KW-1185">Reference proteome</keyword>
<evidence type="ECO:0000259" key="3">
    <source>
        <dbReference type="Pfam" id="PF24267"/>
    </source>
</evidence>
<organism evidence="4 5">
    <name type="scientific">Halapricum desulfuricans</name>
    <dbReference type="NCBI Taxonomy" id="2841257"/>
    <lineage>
        <taxon>Archaea</taxon>
        <taxon>Methanobacteriati</taxon>
        <taxon>Methanobacteriota</taxon>
        <taxon>Stenosarchaea group</taxon>
        <taxon>Halobacteria</taxon>
        <taxon>Halobacteriales</taxon>
        <taxon>Haloarculaceae</taxon>
        <taxon>Halapricum</taxon>
    </lineage>
</organism>
<name>A0A897N9H7_9EURY</name>
<evidence type="ECO:0000313" key="4">
    <source>
        <dbReference type="EMBL" id="QSG09071.1"/>
    </source>
</evidence>
<keyword evidence="2" id="KW-0812">Transmembrane</keyword>
<feature type="transmembrane region" description="Helical" evidence="2">
    <location>
        <begin position="126"/>
        <end position="144"/>
    </location>
</feature>
<dbReference type="CDD" id="cd00090">
    <property type="entry name" value="HTH_ARSR"/>
    <property type="match status" value="1"/>
</dbReference>
<feature type="domain" description="HVO-1552 C-terminal" evidence="3">
    <location>
        <begin position="109"/>
        <end position="197"/>
    </location>
</feature>